<dbReference type="SMART" id="SM00267">
    <property type="entry name" value="GGDEF"/>
    <property type="match status" value="1"/>
</dbReference>
<dbReference type="GO" id="GO:0071111">
    <property type="term" value="F:cyclic-guanylate-specific phosphodiesterase activity"/>
    <property type="evidence" value="ECO:0007669"/>
    <property type="project" value="InterPro"/>
</dbReference>
<dbReference type="SUPFAM" id="SSF141868">
    <property type="entry name" value="EAL domain-like"/>
    <property type="match status" value="1"/>
</dbReference>
<evidence type="ECO:0000313" key="3">
    <source>
        <dbReference type="EMBL" id="RZM74860.1"/>
    </source>
</evidence>
<gene>
    <name evidence="3" type="ORF">DYY88_22755</name>
</gene>
<feature type="domain" description="GGDEF" evidence="2">
    <location>
        <begin position="27"/>
        <end position="160"/>
    </location>
</feature>
<dbReference type="Gene3D" id="3.20.20.450">
    <property type="entry name" value="EAL domain"/>
    <property type="match status" value="1"/>
</dbReference>
<dbReference type="OrthoDB" id="442691at2"/>
<dbReference type="Pfam" id="PF00563">
    <property type="entry name" value="EAL"/>
    <property type="match status" value="1"/>
</dbReference>
<proteinExistence type="predicted"/>
<dbReference type="PANTHER" id="PTHR33121">
    <property type="entry name" value="CYCLIC DI-GMP PHOSPHODIESTERASE PDEF"/>
    <property type="match status" value="1"/>
</dbReference>
<protein>
    <submittedName>
        <fullName evidence="3">Bifunctional diguanylate cyclase/phosphodiesterase</fullName>
    </submittedName>
</protein>
<comment type="caution">
    <text evidence="3">The sequence shown here is derived from an EMBL/GenBank/DDBJ whole genome shotgun (WGS) entry which is preliminary data.</text>
</comment>
<dbReference type="RefSeq" id="WP_052288618.1">
    <property type="nucleotide sequence ID" value="NZ_QVFV01000011.1"/>
</dbReference>
<dbReference type="PROSITE" id="PS50887">
    <property type="entry name" value="GGDEF"/>
    <property type="match status" value="1"/>
</dbReference>
<dbReference type="Gene3D" id="3.30.70.270">
    <property type="match status" value="1"/>
</dbReference>
<name>A0A4Q7E185_9CYAN</name>
<evidence type="ECO:0000259" key="2">
    <source>
        <dbReference type="PROSITE" id="PS50887"/>
    </source>
</evidence>
<dbReference type="SUPFAM" id="SSF55073">
    <property type="entry name" value="Nucleotide cyclase"/>
    <property type="match status" value="1"/>
</dbReference>
<dbReference type="InterPro" id="IPR043128">
    <property type="entry name" value="Rev_trsase/Diguanyl_cyclase"/>
</dbReference>
<dbReference type="InterPro" id="IPR001633">
    <property type="entry name" value="EAL_dom"/>
</dbReference>
<dbReference type="NCBIfam" id="TIGR00254">
    <property type="entry name" value="GGDEF"/>
    <property type="match status" value="1"/>
</dbReference>
<dbReference type="CDD" id="cd01949">
    <property type="entry name" value="GGDEF"/>
    <property type="match status" value="1"/>
</dbReference>
<organism evidence="3 4">
    <name type="scientific">Leptolyngbya iicbica LK</name>
    <dbReference type="NCBI Taxonomy" id="2294035"/>
    <lineage>
        <taxon>Bacteria</taxon>
        <taxon>Bacillati</taxon>
        <taxon>Cyanobacteriota</taxon>
        <taxon>Cyanophyceae</taxon>
        <taxon>Leptolyngbyales</taxon>
        <taxon>Leptolyngbyaceae</taxon>
        <taxon>Leptolyngbya group</taxon>
        <taxon>Leptolyngbya</taxon>
        <taxon>Leptolyngbya iicbica</taxon>
    </lineage>
</organism>
<dbReference type="EMBL" id="QVFV01000011">
    <property type="protein sequence ID" value="RZM74860.1"/>
    <property type="molecule type" value="Genomic_DNA"/>
</dbReference>
<dbReference type="Proteomes" id="UP000292459">
    <property type="component" value="Unassembled WGS sequence"/>
</dbReference>
<sequence>MYLTRLEKAVSQQLDLELVRCRHHQNCQFGLLMLDLDQFKSVNDTLGHLMGDQLLIAVANRLQGCLRETDVIVRIGGDEFVILLENTSDVQEAIQVANRVKYSLQKPFEIQGRILRTSASIGILINDNSYTTSDDLFRDVDIALYQAKERGRDRYEVFGADMLQMTVKRVNLENDLHSAIDHHQFVNYYQPIYALPEYQLIGFEALVRWVKPEEGLIMPGEFIDLAEETGLIVAMTQQVIQQTCEAIQHWQNYDLMTDDLRIAINISGQSFRDPDLLSMLDQTLQKMFVSPHHLTLEITERILLEQSSNILETLTQIKARGIRLSIDDFGTGYSSLKYLSKFPIDILKIDKSFVDEMSSNGHSIVRTIIELAQNLNMSTVAEGAEDSWQVQELTALGCDAVQGYAFSPALSLAAATELLMTRSSNGIARTSS</sequence>
<dbReference type="InterPro" id="IPR029787">
    <property type="entry name" value="Nucleotide_cyclase"/>
</dbReference>
<evidence type="ECO:0000313" key="4">
    <source>
        <dbReference type="Proteomes" id="UP000292459"/>
    </source>
</evidence>
<dbReference type="SMART" id="SM00052">
    <property type="entry name" value="EAL"/>
    <property type="match status" value="1"/>
</dbReference>
<dbReference type="AlphaFoldDB" id="A0A4Q7E185"/>
<accession>A0A4Q7E185</accession>
<keyword evidence="4" id="KW-1185">Reference proteome</keyword>
<dbReference type="InterPro" id="IPR035919">
    <property type="entry name" value="EAL_sf"/>
</dbReference>
<dbReference type="InterPro" id="IPR000160">
    <property type="entry name" value="GGDEF_dom"/>
</dbReference>
<dbReference type="PROSITE" id="PS50883">
    <property type="entry name" value="EAL"/>
    <property type="match status" value="1"/>
</dbReference>
<dbReference type="CDD" id="cd01948">
    <property type="entry name" value="EAL"/>
    <property type="match status" value="1"/>
</dbReference>
<dbReference type="Pfam" id="PF00990">
    <property type="entry name" value="GGDEF"/>
    <property type="match status" value="1"/>
</dbReference>
<dbReference type="PANTHER" id="PTHR33121:SF70">
    <property type="entry name" value="SIGNALING PROTEIN YKOW"/>
    <property type="match status" value="1"/>
</dbReference>
<dbReference type="InterPro" id="IPR050706">
    <property type="entry name" value="Cyclic-di-GMP_PDE-like"/>
</dbReference>
<evidence type="ECO:0000259" key="1">
    <source>
        <dbReference type="PROSITE" id="PS50883"/>
    </source>
</evidence>
<reference evidence="3 4" key="1">
    <citation type="submission" date="2018-11" db="EMBL/GenBank/DDBJ databases">
        <title>Whole genome sequencing of an environmental sample.</title>
        <authorList>
            <person name="Sarangi A.N."/>
            <person name="Singh D."/>
            <person name="Tripathy S."/>
        </authorList>
    </citation>
    <scope>NUCLEOTIDE SEQUENCE [LARGE SCALE GENOMIC DNA]</scope>
    <source>
        <strain evidence="3 4">Lakshadweep</strain>
    </source>
</reference>
<feature type="domain" description="EAL" evidence="1">
    <location>
        <begin position="169"/>
        <end position="423"/>
    </location>
</feature>